<name>A0A7R8ZP68_9CRUS</name>
<evidence type="ECO:0000256" key="9">
    <source>
        <dbReference type="ARBA" id="ARBA00066707"/>
    </source>
</evidence>
<dbReference type="InterPro" id="IPR033116">
    <property type="entry name" value="TRYPSIN_SER"/>
</dbReference>
<dbReference type="PROSITE" id="PS00135">
    <property type="entry name" value="TRYPSIN_SER"/>
    <property type="match status" value="1"/>
</dbReference>
<dbReference type="AlphaFoldDB" id="A0A7R8ZP68"/>
<keyword evidence="3" id="KW-0732">Signal</keyword>
<dbReference type="FunFam" id="2.40.10.10:FF:000120">
    <property type="entry name" value="Putative serine protease"/>
    <property type="match status" value="1"/>
</dbReference>
<evidence type="ECO:0000256" key="8">
    <source>
        <dbReference type="ARBA" id="ARBA00052079"/>
    </source>
</evidence>
<keyword evidence="4" id="KW-0378">Hydrolase</keyword>
<sequence length="495" mass="55569">MKGVLFVVLFTNNVLPGPPCPRRFRLPDGSCVRNWDSPGPAPCFQNVHSPNRNCSTFQRPMLNVRGTVVPWPEGKCPKRYQLPTGGCEVPYNVSISEDQKLLSKSSASPATPDLLQSGEHVTQGFLLESLSWKNRLTYNNETMDFEMDLPFGLTGQKHQLGLGMADTPLGPCLSPNNQMAGSCRYLVHCVMQSFYYDYQNFLEHVRPCYDTKYVTICCPNEVRNFSRQAIDDPSKIVPDNKCTSPFSEKERACGEVPASLRIHNGTVSTRGAFPWMAALMREGELSCGGILVSRKHILTAAHCVMVQPEEITVRLGEYDMDRLNQYRKDFNVKRIEIHPDYSPQSFSHDIAILALQQRTDVGCIIWRACLPRRKFHYFNEYATVTGWGRTPENTNRSRVLKEITIPIWTDARCSAAIPWIYRPERMLCGGGGDTDSCQGDSGGPLMLLVKGRWTVMGIVAAGIRDRCAVPGVPGVYTRIDHYISWVEGIIYAGKK</sequence>
<dbReference type="PROSITE" id="PS00134">
    <property type="entry name" value="TRYPSIN_HIS"/>
    <property type="match status" value="1"/>
</dbReference>
<evidence type="ECO:0000256" key="3">
    <source>
        <dbReference type="ARBA" id="ARBA00022729"/>
    </source>
</evidence>
<dbReference type="Pfam" id="PF00089">
    <property type="entry name" value="Trypsin"/>
    <property type="match status" value="1"/>
</dbReference>
<keyword evidence="7" id="KW-1015">Disulfide bond</keyword>
<dbReference type="SMART" id="SM00020">
    <property type="entry name" value="Tryp_SPc"/>
    <property type="match status" value="1"/>
</dbReference>
<dbReference type="Gene3D" id="2.40.10.10">
    <property type="entry name" value="Trypsin-like serine proteases"/>
    <property type="match status" value="1"/>
</dbReference>
<evidence type="ECO:0000256" key="5">
    <source>
        <dbReference type="ARBA" id="ARBA00022820"/>
    </source>
</evidence>
<reference evidence="11" key="1">
    <citation type="submission" date="2020-11" db="EMBL/GenBank/DDBJ databases">
        <authorList>
            <person name="Tran Van P."/>
        </authorList>
    </citation>
    <scope>NUCLEOTIDE SEQUENCE</scope>
</reference>
<keyword evidence="5" id="KW-0353">Hemolymph clotting</keyword>
<dbReference type="PANTHER" id="PTHR24252:SF10">
    <property type="entry name" value="SERINE PROTEASE 56"/>
    <property type="match status" value="1"/>
</dbReference>
<evidence type="ECO:0000256" key="2">
    <source>
        <dbReference type="ARBA" id="ARBA00022670"/>
    </source>
</evidence>
<dbReference type="InterPro" id="IPR043504">
    <property type="entry name" value="Peptidase_S1_PA_chymotrypsin"/>
</dbReference>
<keyword evidence="6" id="KW-0720">Serine protease</keyword>
<evidence type="ECO:0000313" key="11">
    <source>
        <dbReference type="EMBL" id="CAD7226512.1"/>
    </source>
</evidence>
<evidence type="ECO:0000256" key="1">
    <source>
        <dbReference type="ARBA" id="ARBA00022659"/>
    </source>
</evidence>
<dbReference type="OrthoDB" id="5918597at2759"/>
<dbReference type="GO" id="GO:0006508">
    <property type="term" value="P:proteolysis"/>
    <property type="evidence" value="ECO:0007669"/>
    <property type="project" value="UniProtKB-KW"/>
</dbReference>
<accession>A0A7R8ZP68</accession>
<dbReference type="InterPro" id="IPR018114">
    <property type="entry name" value="TRYPSIN_HIS"/>
</dbReference>
<dbReference type="InterPro" id="IPR001254">
    <property type="entry name" value="Trypsin_dom"/>
</dbReference>
<dbReference type="PROSITE" id="PS50240">
    <property type="entry name" value="TRYPSIN_DOM"/>
    <property type="match status" value="1"/>
</dbReference>
<dbReference type="PANTHER" id="PTHR24252">
    <property type="entry name" value="ACROSIN-RELATED"/>
    <property type="match status" value="1"/>
</dbReference>
<evidence type="ECO:0000259" key="10">
    <source>
        <dbReference type="PROSITE" id="PS50240"/>
    </source>
</evidence>
<dbReference type="InterPro" id="IPR009003">
    <property type="entry name" value="Peptidase_S1_PA"/>
</dbReference>
<keyword evidence="2" id="KW-0645">Protease</keyword>
<dbReference type="PRINTS" id="PR00722">
    <property type="entry name" value="CHYMOTRYPSIN"/>
</dbReference>
<gene>
    <name evidence="11" type="ORF">CTOB1V02_LOCUS4430</name>
</gene>
<proteinExistence type="predicted"/>
<dbReference type="GO" id="GO:0042381">
    <property type="term" value="P:hemolymph coagulation"/>
    <property type="evidence" value="ECO:0007669"/>
    <property type="project" value="UniProtKB-KW"/>
</dbReference>
<protein>
    <recommendedName>
        <fullName evidence="9">limulus clotting factor C</fullName>
        <ecNumber evidence="9">3.4.21.84</ecNumber>
    </recommendedName>
</protein>
<evidence type="ECO:0000256" key="7">
    <source>
        <dbReference type="ARBA" id="ARBA00023157"/>
    </source>
</evidence>
<evidence type="ECO:0000256" key="4">
    <source>
        <dbReference type="ARBA" id="ARBA00022801"/>
    </source>
</evidence>
<dbReference type="InterPro" id="IPR001314">
    <property type="entry name" value="Peptidase_S1A"/>
</dbReference>
<dbReference type="GO" id="GO:0004252">
    <property type="term" value="F:serine-type endopeptidase activity"/>
    <property type="evidence" value="ECO:0007669"/>
    <property type="project" value="InterPro"/>
</dbReference>
<feature type="domain" description="Peptidase S1" evidence="10">
    <location>
        <begin position="262"/>
        <end position="491"/>
    </location>
</feature>
<dbReference type="EC" id="3.4.21.84" evidence="9"/>
<dbReference type="CDD" id="cd00190">
    <property type="entry name" value="Tryp_SPc"/>
    <property type="match status" value="1"/>
</dbReference>
<evidence type="ECO:0000256" key="6">
    <source>
        <dbReference type="ARBA" id="ARBA00022825"/>
    </source>
</evidence>
<dbReference type="EMBL" id="OB660846">
    <property type="protein sequence ID" value="CAD7226512.1"/>
    <property type="molecule type" value="Genomic_DNA"/>
</dbReference>
<dbReference type="SUPFAM" id="SSF50494">
    <property type="entry name" value="Trypsin-like serine proteases"/>
    <property type="match status" value="1"/>
</dbReference>
<comment type="catalytic activity">
    <reaction evidence="8">
        <text>Selective cleavage of 103-Arg-|-Ser-104 and 124-Ile-|-Ile-125 bonds in Limulus clotting factor B to form activated factor B. Cleavage of -Pro-Arg-|-Xaa- bonds in synthetic substrates.</text>
        <dbReference type="EC" id="3.4.21.84"/>
    </reaction>
</comment>
<organism evidence="11">
    <name type="scientific">Cyprideis torosa</name>
    <dbReference type="NCBI Taxonomy" id="163714"/>
    <lineage>
        <taxon>Eukaryota</taxon>
        <taxon>Metazoa</taxon>
        <taxon>Ecdysozoa</taxon>
        <taxon>Arthropoda</taxon>
        <taxon>Crustacea</taxon>
        <taxon>Oligostraca</taxon>
        <taxon>Ostracoda</taxon>
        <taxon>Podocopa</taxon>
        <taxon>Podocopida</taxon>
        <taxon>Cytherocopina</taxon>
        <taxon>Cytheroidea</taxon>
        <taxon>Cytherideidae</taxon>
        <taxon>Cyprideis</taxon>
    </lineage>
</organism>
<keyword evidence="1" id="KW-0768">Sushi</keyword>